<name>A0A0P7JN10_9RHOB</name>
<dbReference type="SUPFAM" id="SSF47384">
    <property type="entry name" value="Homodimeric domain of signal transducing histidine kinase"/>
    <property type="match status" value="1"/>
</dbReference>
<comment type="caution">
    <text evidence="13">The sequence shown here is derived from an EMBL/GenBank/DDBJ whole genome shotgun (WGS) entry which is preliminary data.</text>
</comment>
<dbReference type="GO" id="GO:0005524">
    <property type="term" value="F:ATP binding"/>
    <property type="evidence" value="ECO:0007669"/>
    <property type="project" value="UniProtKB-KW"/>
</dbReference>
<dbReference type="EMBL" id="LKBA01000019">
    <property type="protein sequence ID" value="KPN62450.1"/>
    <property type="molecule type" value="Genomic_DNA"/>
</dbReference>
<dbReference type="Gene3D" id="1.10.287.130">
    <property type="match status" value="1"/>
</dbReference>
<accession>A0A0P7JN10</accession>
<sequence length="328" mass="36238">MEIAADGQICELNGAGQDLFGARALGRLYAAVLRQPVLLARIENALTGELASPVRYLTNEVTRDVIYETHVTPGAQGSVVLSFLDITHKEEAGQMRADFVANVSHELRTPLTALSGFIETLRGPARDDVEARLRFLDIMEQEAGRMNRLVGDLLSLSRVEDMERVRPTDPQPIREILAAAVSMLKPQVDEQDVTLNLSLPQDFDDKVPGDRDQLLQVFTNLIENAVKYGRKGGNVEIFLETRTDHPGMKGPVLSVTVADQGEGIAAHHIGRLTERFYRVDGHRSREMGGTGLGLAIVKHILNRHRGRLRIESDVGKGSRFIVTLPRVD</sequence>
<keyword evidence="10" id="KW-0902">Two-component regulatory system</keyword>
<keyword evidence="7" id="KW-0547">Nucleotide-binding</keyword>
<dbReference type="InterPro" id="IPR003661">
    <property type="entry name" value="HisK_dim/P_dom"/>
</dbReference>
<evidence type="ECO:0000256" key="6">
    <source>
        <dbReference type="ARBA" id="ARBA00022679"/>
    </source>
</evidence>
<dbReference type="InterPro" id="IPR005467">
    <property type="entry name" value="His_kinase_dom"/>
</dbReference>
<dbReference type="PROSITE" id="PS50109">
    <property type="entry name" value="HIS_KIN"/>
    <property type="match status" value="1"/>
</dbReference>
<dbReference type="FunFam" id="3.30.565.10:FF:000006">
    <property type="entry name" value="Sensor histidine kinase WalK"/>
    <property type="match status" value="1"/>
</dbReference>
<dbReference type="Proteomes" id="UP000050471">
    <property type="component" value="Unassembled WGS sequence"/>
</dbReference>
<evidence type="ECO:0000256" key="1">
    <source>
        <dbReference type="ARBA" id="ARBA00000085"/>
    </source>
</evidence>
<dbReference type="InterPro" id="IPR050351">
    <property type="entry name" value="BphY/WalK/GraS-like"/>
</dbReference>
<dbReference type="STRING" id="154981.AKJ29_09510"/>
<dbReference type="GO" id="GO:0016036">
    <property type="term" value="P:cellular response to phosphate starvation"/>
    <property type="evidence" value="ECO:0007669"/>
    <property type="project" value="TreeGrafter"/>
</dbReference>
<dbReference type="SMART" id="SM00388">
    <property type="entry name" value="HisKA"/>
    <property type="match status" value="1"/>
</dbReference>
<gene>
    <name evidence="13" type="ORF">AKJ29_09510</name>
</gene>
<dbReference type="SMART" id="SM00387">
    <property type="entry name" value="HATPase_c"/>
    <property type="match status" value="1"/>
</dbReference>
<keyword evidence="8" id="KW-0418">Kinase</keyword>
<dbReference type="GO" id="GO:0004721">
    <property type="term" value="F:phosphoprotein phosphatase activity"/>
    <property type="evidence" value="ECO:0007669"/>
    <property type="project" value="TreeGrafter"/>
</dbReference>
<dbReference type="PANTHER" id="PTHR45453">
    <property type="entry name" value="PHOSPHATE REGULON SENSOR PROTEIN PHOR"/>
    <property type="match status" value="1"/>
</dbReference>
<evidence type="ECO:0000259" key="12">
    <source>
        <dbReference type="PROSITE" id="PS50109"/>
    </source>
</evidence>
<dbReference type="EC" id="2.7.13.3" evidence="3"/>
<dbReference type="OrthoDB" id="9813151at2"/>
<dbReference type="Pfam" id="PF02518">
    <property type="entry name" value="HATPase_c"/>
    <property type="match status" value="1"/>
</dbReference>
<keyword evidence="11" id="KW-0472">Membrane</keyword>
<comment type="subcellular location">
    <subcellularLocation>
        <location evidence="2">Cell membrane</location>
    </subcellularLocation>
</comment>
<reference evidence="13 14" key="1">
    <citation type="submission" date="2015-09" db="EMBL/GenBank/DDBJ databases">
        <title>Draft genome sequence of Aliiroseovarius crassostreae CV919-312TSm, the causative agent of Roseovarius Oyster Disease (formerly Juvenile Oyster Disease).</title>
        <authorList>
            <person name="Kessner L."/>
            <person name="Spinard E."/>
            <person name="Nelson D."/>
        </authorList>
    </citation>
    <scope>NUCLEOTIDE SEQUENCE [LARGE SCALE GENOMIC DNA]</scope>
    <source>
        <strain evidence="13 14">CV919-312</strain>
    </source>
</reference>
<dbReference type="GO" id="GO:0005886">
    <property type="term" value="C:plasma membrane"/>
    <property type="evidence" value="ECO:0007669"/>
    <property type="project" value="UniProtKB-SubCell"/>
</dbReference>
<comment type="catalytic activity">
    <reaction evidence="1">
        <text>ATP + protein L-histidine = ADP + protein N-phospho-L-histidine.</text>
        <dbReference type="EC" id="2.7.13.3"/>
    </reaction>
</comment>
<evidence type="ECO:0000256" key="4">
    <source>
        <dbReference type="ARBA" id="ARBA00022475"/>
    </source>
</evidence>
<evidence type="ECO:0000256" key="5">
    <source>
        <dbReference type="ARBA" id="ARBA00022553"/>
    </source>
</evidence>
<evidence type="ECO:0000256" key="10">
    <source>
        <dbReference type="ARBA" id="ARBA00023012"/>
    </source>
</evidence>
<evidence type="ECO:0000256" key="3">
    <source>
        <dbReference type="ARBA" id="ARBA00012438"/>
    </source>
</evidence>
<proteinExistence type="predicted"/>
<evidence type="ECO:0000256" key="9">
    <source>
        <dbReference type="ARBA" id="ARBA00022840"/>
    </source>
</evidence>
<keyword evidence="6" id="KW-0808">Transferase</keyword>
<feature type="domain" description="Histidine kinase" evidence="12">
    <location>
        <begin position="102"/>
        <end position="328"/>
    </location>
</feature>
<evidence type="ECO:0000313" key="13">
    <source>
        <dbReference type="EMBL" id="KPN62450.1"/>
    </source>
</evidence>
<protein>
    <recommendedName>
        <fullName evidence="3">histidine kinase</fullName>
        <ecNumber evidence="3">2.7.13.3</ecNumber>
    </recommendedName>
</protein>
<evidence type="ECO:0000256" key="11">
    <source>
        <dbReference type="ARBA" id="ARBA00023136"/>
    </source>
</evidence>
<keyword evidence="14" id="KW-1185">Reference proteome</keyword>
<keyword evidence="5" id="KW-0597">Phosphoprotein</keyword>
<dbReference type="AlphaFoldDB" id="A0A0P7JN10"/>
<dbReference type="GO" id="GO:0000155">
    <property type="term" value="F:phosphorelay sensor kinase activity"/>
    <property type="evidence" value="ECO:0007669"/>
    <property type="project" value="InterPro"/>
</dbReference>
<dbReference type="SUPFAM" id="SSF55874">
    <property type="entry name" value="ATPase domain of HSP90 chaperone/DNA topoisomerase II/histidine kinase"/>
    <property type="match status" value="1"/>
</dbReference>
<evidence type="ECO:0000256" key="2">
    <source>
        <dbReference type="ARBA" id="ARBA00004236"/>
    </source>
</evidence>
<dbReference type="InterPro" id="IPR036097">
    <property type="entry name" value="HisK_dim/P_sf"/>
</dbReference>
<dbReference type="FunFam" id="1.10.287.130:FF:000008">
    <property type="entry name" value="Two-component sensor histidine kinase"/>
    <property type="match status" value="1"/>
</dbReference>
<keyword evidence="4" id="KW-1003">Cell membrane</keyword>
<evidence type="ECO:0000256" key="7">
    <source>
        <dbReference type="ARBA" id="ARBA00022741"/>
    </source>
</evidence>
<evidence type="ECO:0000313" key="14">
    <source>
        <dbReference type="Proteomes" id="UP000050471"/>
    </source>
</evidence>
<evidence type="ECO:0000256" key="8">
    <source>
        <dbReference type="ARBA" id="ARBA00022777"/>
    </source>
</evidence>
<dbReference type="PANTHER" id="PTHR45453:SF1">
    <property type="entry name" value="PHOSPHATE REGULON SENSOR PROTEIN PHOR"/>
    <property type="match status" value="1"/>
</dbReference>
<organism evidence="13 14">
    <name type="scientific">Aliiroseovarius crassostreae</name>
    <dbReference type="NCBI Taxonomy" id="154981"/>
    <lineage>
        <taxon>Bacteria</taxon>
        <taxon>Pseudomonadati</taxon>
        <taxon>Pseudomonadota</taxon>
        <taxon>Alphaproteobacteria</taxon>
        <taxon>Rhodobacterales</taxon>
        <taxon>Paracoccaceae</taxon>
        <taxon>Aliiroseovarius</taxon>
    </lineage>
</organism>
<dbReference type="PRINTS" id="PR00344">
    <property type="entry name" value="BCTRLSENSOR"/>
</dbReference>
<dbReference type="InterPro" id="IPR003594">
    <property type="entry name" value="HATPase_dom"/>
</dbReference>
<keyword evidence="9" id="KW-0067">ATP-binding</keyword>
<dbReference type="Gene3D" id="3.30.565.10">
    <property type="entry name" value="Histidine kinase-like ATPase, C-terminal domain"/>
    <property type="match status" value="1"/>
</dbReference>
<dbReference type="CDD" id="cd00082">
    <property type="entry name" value="HisKA"/>
    <property type="match status" value="1"/>
</dbReference>
<dbReference type="InterPro" id="IPR004358">
    <property type="entry name" value="Sig_transdc_His_kin-like_C"/>
</dbReference>
<dbReference type="InterPro" id="IPR036890">
    <property type="entry name" value="HATPase_C_sf"/>
</dbReference>
<dbReference type="Pfam" id="PF00512">
    <property type="entry name" value="HisKA"/>
    <property type="match status" value="1"/>
</dbReference>